<sequence>MPRRFRVACILCATYGLHKRFVSTDNEKQFCRDYTTSAMAYLRRPIQRKKLEDDPQYRNTFSQCLIPLMDMNCFITYISGSCEHGAGKMIFELIQKAGSVAEQCPASIRIDVIDLLNAFESATEEQIVPALNMNCFMTRTTLHSCGPGAKDIVLQMIIRMGGLEDQCIEPSREDVQELLKILTRDFLCHGFISEKMNISFNSYIYLIFQS</sequence>
<organism evidence="1 2">
    <name type="scientific">Caerostris extrusa</name>
    <name type="common">Bark spider</name>
    <name type="synonym">Caerostris bankana</name>
    <dbReference type="NCBI Taxonomy" id="172846"/>
    <lineage>
        <taxon>Eukaryota</taxon>
        <taxon>Metazoa</taxon>
        <taxon>Ecdysozoa</taxon>
        <taxon>Arthropoda</taxon>
        <taxon>Chelicerata</taxon>
        <taxon>Arachnida</taxon>
        <taxon>Araneae</taxon>
        <taxon>Araneomorphae</taxon>
        <taxon>Entelegynae</taxon>
        <taxon>Araneoidea</taxon>
        <taxon>Araneidae</taxon>
        <taxon>Caerostris</taxon>
    </lineage>
</organism>
<proteinExistence type="predicted"/>
<comment type="caution">
    <text evidence="1">The sequence shown here is derived from an EMBL/GenBank/DDBJ whole genome shotgun (WGS) entry which is preliminary data.</text>
</comment>
<keyword evidence="2" id="KW-1185">Reference proteome</keyword>
<gene>
    <name evidence="1" type="ORF">CEXT_520221</name>
</gene>
<dbReference type="Proteomes" id="UP001054945">
    <property type="component" value="Unassembled WGS sequence"/>
</dbReference>
<dbReference type="AlphaFoldDB" id="A0AAV4QY08"/>
<reference evidence="1 2" key="1">
    <citation type="submission" date="2021-06" db="EMBL/GenBank/DDBJ databases">
        <title>Caerostris extrusa draft genome.</title>
        <authorList>
            <person name="Kono N."/>
            <person name="Arakawa K."/>
        </authorList>
    </citation>
    <scope>NUCLEOTIDE SEQUENCE [LARGE SCALE GENOMIC DNA]</scope>
</reference>
<name>A0AAV4QY08_CAEEX</name>
<evidence type="ECO:0000313" key="1">
    <source>
        <dbReference type="EMBL" id="GIY13010.1"/>
    </source>
</evidence>
<dbReference type="EMBL" id="BPLR01006883">
    <property type="protein sequence ID" value="GIY13010.1"/>
    <property type="molecule type" value="Genomic_DNA"/>
</dbReference>
<accession>A0AAV4QY08</accession>
<protein>
    <submittedName>
        <fullName evidence="1">Uncharacterized protein</fullName>
    </submittedName>
</protein>
<evidence type="ECO:0000313" key="2">
    <source>
        <dbReference type="Proteomes" id="UP001054945"/>
    </source>
</evidence>